<dbReference type="InterPro" id="IPR011990">
    <property type="entry name" value="TPR-like_helical_dom_sf"/>
</dbReference>
<dbReference type="InterPro" id="IPR046960">
    <property type="entry name" value="PPR_At4g14850-like_plant"/>
</dbReference>
<dbReference type="FunFam" id="1.25.40.10:FF:000361">
    <property type="entry name" value="Pentatricopeptide repeat-containing protein chloroplastic"/>
    <property type="match status" value="1"/>
</dbReference>
<dbReference type="Gene3D" id="1.25.40.10">
    <property type="entry name" value="Tetratricopeptide repeat domain"/>
    <property type="match status" value="5"/>
</dbReference>
<dbReference type="InterPro" id="IPR032867">
    <property type="entry name" value="DYW_dom"/>
</dbReference>
<protein>
    <recommendedName>
        <fullName evidence="4">DYW domain-containing protein</fullName>
    </recommendedName>
</protein>
<dbReference type="Pfam" id="PF01535">
    <property type="entry name" value="PPR"/>
    <property type="match status" value="1"/>
</dbReference>
<evidence type="ECO:0000313" key="6">
    <source>
        <dbReference type="Proteomes" id="UP001154282"/>
    </source>
</evidence>
<gene>
    <name evidence="5" type="ORF">LITE_LOCUS51730</name>
</gene>
<keyword evidence="6" id="KW-1185">Reference proteome</keyword>
<feature type="repeat" description="PPR" evidence="3">
    <location>
        <begin position="89"/>
        <end position="123"/>
    </location>
</feature>
<dbReference type="NCBIfam" id="TIGR00756">
    <property type="entry name" value="PPR"/>
    <property type="match status" value="4"/>
</dbReference>
<dbReference type="PROSITE" id="PS51375">
    <property type="entry name" value="PPR"/>
    <property type="match status" value="5"/>
</dbReference>
<dbReference type="AlphaFoldDB" id="A0AAV0S9P0"/>
<dbReference type="GO" id="GO:0009451">
    <property type="term" value="P:RNA modification"/>
    <property type="evidence" value="ECO:0007669"/>
    <property type="project" value="InterPro"/>
</dbReference>
<evidence type="ECO:0000259" key="4">
    <source>
        <dbReference type="Pfam" id="PF14432"/>
    </source>
</evidence>
<feature type="repeat" description="PPR" evidence="3">
    <location>
        <begin position="362"/>
        <end position="396"/>
    </location>
</feature>
<comment type="similarity">
    <text evidence="1">Belongs to the PPR family. PCMP-H subfamily.</text>
</comment>
<dbReference type="EMBL" id="CAMGYJ010000011">
    <property type="protein sequence ID" value="CAI0628696.1"/>
    <property type="molecule type" value="Genomic_DNA"/>
</dbReference>
<dbReference type="Pfam" id="PF14432">
    <property type="entry name" value="DYW_deaminase"/>
    <property type="match status" value="1"/>
</dbReference>
<dbReference type="Pfam" id="PF13041">
    <property type="entry name" value="PPR_2"/>
    <property type="match status" value="3"/>
</dbReference>
<name>A0AAV0S9P0_9ROSI</name>
<proteinExistence type="inferred from homology"/>
<evidence type="ECO:0000256" key="1">
    <source>
        <dbReference type="ARBA" id="ARBA00006643"/>
    </source>
</evidence>
<feature type="domain" description="DYW" evidence="4">
    <location>
        <begin position="576"/>
        <end position="668"/>
    </location>
</feature>
<evidence type="ECO:0000313" key="5">
    <source>
        <dbReference type="EMBL" id="CAI0628696.1"/>
    </source>
</evidence>
<dbReference type="FunFam" id="1.25.40.10:FF:000366">
    <property type="entry name" value="Pentatricopeptide (PPR) repeat-containing protein"/>
    <property type="match status" value="1"/>
</dbReference>
<dbReference type="FunFam" id="1.25.40.10:FF:000031">
    <property type="entry name" value="Pentatricopeptide repeat-containing protein mitochondrial"/>
    <property type="match status" value="1"/>
</dbReference>
<comment type="caution">
    <text evidence="5">The sequence shown here is derived from an EMBL/GenBank/DDBJ whole genome shotgun (WGS) entry which is preliminary data.</text>
</comment>
<dbReference type="PANTHER" id="PTHR47926:SF518">
    <property type="entry name" value="(WILD MALAYSIAN BANANA) HYPOTHETICAL PROTEIN"/>
    <property type="match status" value="1"/>
</dbReference>
<dbReference type="GO" id="GO:0003723">
    <property type="term" value="F:RNA binding"/>
    <property type="evidence" value="ECO:0007669"/>
    <property type="project" value="InterPro"/>
</dbReference>
<feature type="repeat" description="PPR" evidence="3">
    <location>
        <begin position="261"/>
        <end position="295"/>
    </location>
</feature>
<dbReference type="Proteomes" id="UP001154282">
    <property type="component" value="Unassembled WGS sequence"/>
</dbReference>
<dbReference type="GO" id="GO:0008270">
    <property type="term" value="F:zinc ion binding"/>
    <property type="evidence" value="ECO:0007669"/>
    <property type="project" value="InterPro"/>
</dbReference>
<keyword evidence="2" id="KW-0677">Repeat</keyword>
<dbReference type="SUPFAM" id="SSF48452">
    <property type="entry name" value="TPR-like"/>
    <property type="match status" value="1"/>
</dbReference>
<feature type="repeat" description="PPR" evidence="3">
    <location>
        <begin position="160"/>
        <end position="194"/>
    </location>
</feature>
<feature type="repeat" description="PPR" evidence="3">
    <location>
        <begin position="397"/>
        <end position="432"/>
    </location>
</feature>
<dbReference type="InterPro" id="IPR002885">
    <property type="entry name" value="PPR_rpt"/>
</dbReference>
<dbReference type="PANTHER" id="PTHR47926">
    <property type="entry name" value="PENTATRICOPEPTIDE REPEAT-CONTAINING PROTEIN"/>
    <property type="match status" value="1"/>
</dbReference>
<evidence type="ECO:0000256" key="2">
    <source>
        <dbReference type="ARBA" id="ARBA00022737"/>
    </source>
</evidence>
<organism evidence="5 6">
    <name type="scientific">Linum tenue</name>
    <dbReference type="NCBI Taxonomy" id="586396"/>
    <lineage>
        <taxon>Eukaryota</taxon>
        <taxon>Viridiplantae</taxon>
        <taxon>Streptophyta</taxon>
        <taxon>Embryophyta</taxon>
        <taxon>Tracheophyta</taxon>
        <taxon>Spermatophyta</taxon>
        <taxon>Magnoliopsida</taxon>
        <taxon>eudicotyledons</taxon>
        <taxon>Gunneridae</taxon>
        <taxon>Pentapetalae</taxon>
        <taxon>rosids</taxon>
        <taxon>fabids</taxon>
        <taxon>Malpighiales</taxon>
        <taxon>Linaceae</taxon>
        <taxon>Linum</taxon>
    </lineage>
</organism>
<evidence type="ECO:0000256" key="3">
    <source>
        <dbReference type="PROSITE-ProRule" id="PRU00708"/>
    </source>
</evidence>
<sequence length="668" mass="74376">MASTLGVLEALLRNPGAIATKLEVKQLLKALLKRPGAITSASEAKQLHAQILKHNPSSPLYTSTAICVYSNFKLLNQSLLLFKTLQSPPSLAYKSIIKCYAVNGRFVESLASFVDMRASGNTPDHSVFPSVLKACAFLLDLRLGEAVHGCIVFETMTTRDIISWNTVIAGNAQNGLHEDALAMVREMGGAGLKPDIFTLSAILPIFAQYVDVDKGREIHGYVIRYGFDKDLYVASSLINMYSRCARVEDSIRVFKITRQRDTISWNSVIAGCVQNGMFDEGLRLFRQMLKDNVIPGSVSFSSIMPACAHLTTLNLGKQLHGYIMRCGFDDNVFISSSLVDMYAKCGHIRTAGWIFGGIKGRDMVSWTAMIMGCALHGYAEDAISLFEQMKLEGIRPNHVAITAILTACSHAGMIDEGRRYFDRMTEEYGIRPGLEHYAAMADLYSRKGKLNDAYQLISTMTTPTGTIWSLLLSACRVHKNVDLAEKVASKIFEVDPENIGARVLLSNIYANDGRWKEAAKVRMTMRNMGIRKNPACSWIEVKNKIHTFIADDKSHPLHDEINIALCELQEKMELAGYVADTSEVLHDVDDEQKKYLLYGHSERRAIAFGIMSTPAGTTIRVIKNIRICVDCHTAIKLISKIVGREIVVRDNSRFHHFRDGECSCGEYW</sequence>
<dbReference type="InterPro" id="IPR046848">
    <property type="entry name" value="E_motif"/>
</dbReference>
<dbReference type="Pfam" id="PF20431">
    <property type="entry name" value="E_motif"/>
    <property type="match status" value="1"/>
</dbReference>
<accession>A0AAV0S9P0</accession>
<reference evidence="5" key="1">
    <citation type="submission" date="2022-08" db="EMBL/GenBank/DDBJ databases">
        <authorList>
            <person name="Gutierrez-Valencia J."/>
        </authorList>
    </citation>
    <scope>NUCLEOTIDE SEQUENCE</scope>
</reference>